<dbReference type="Pfam" id="PF03547">
    <property type="entry name" value="Mem_trans"/>
    <property type="match status" value="1"/>
</dbReference>
<sequence length="325" mass="35807">MAFLQIISDNILPLLIFVAIGYCMDRRFRLDVSSLTKLTFYVVLPCFIFYSIYVAKIDMSMFHVFLLSFALMFILGFIGMAIGKIRGYSISKTEAFKNGTMFSNNGNIGIALIALVFSNAPYVVDGKTPYLTLASAAATMMLVQMNMCLNTLGLYQAGKGKLTPRDALSVVFHMPVLYTLAAVFTIKYSGFDMTTTFLWPIFQNCASALVAIVMIALGMQIHRSKISFGDIDAWLGCFVRLVVAPVLAFLLIKAWGIMGVSFAPAVSQTILIMASVPAAVNSVLYAVEFHNCEDFATELVMMSTFLSCITMTGTIYLARILFPVF</sequence>
<name>H1D156_9FIRM</name>
<comment type="subcellular location">
    <subcellularLocation>
        <location evidence="1">Membrane</location>
        <topology evidence="1">Multi-pass membrane protein</topology>
    </subcellularLocation>
</comment>
<dbReference type="PANTHER" id="PTHR36838:SF1">
    <property type="entry name" value="SLR1864 PROTEIN"/>
    <property type="match status" value="1"/>
</dbReference>
<dbReference type="GO" id="GO:0016020">
    <property type="term" value="C:membrane"/>
    <property type="evidence" value="ECO:0007669"/>
    <property type="project" value="UniProtKB-SubCell"/>
</dbReference>
<dbReference type="Proteomes" id="UP000003277">
    <property type="component" value="Unassembled WGS sequence"/>
</dbReference>
<protein>
    <recommendedName>
        <fullName evidence="10">Auxin efflux carrier</fullName>
    </recommendedName>
</protein>
<dbReference type="eggNOG" id="COG0679">
    <property type="taxonomic scope" value="Bacteria"/>
</dbReference>
<keyword evidence="4 7" id="KW-0812">Transmembrane</keyword>
<feature type="transmembrane region" description="Helical" evidence="7">
    <location>
        <begin position="299"/>
        <end position="322"/>
    </location>
</feature>
<evidence type="ECO:0000256" key="5">
    <source>
        <dbReference type="ARBA" id="ARBA00022989"/>
    </source>
</evidence>
<organism evidence="8 9">
    <name type="scientific">Dialister succinatiphilus YIT 11850</name>
    <dbReference type="NCBI Taxonomy" id="742743"/>
    <lineage>
        <taxon>Bacteria</taxon>
        <taxon>Bacillati</taxon>
        <taxon>Bacillota</taxon>
        <taxon>Negativicutes</taxon>
        <taxon>Veillonellales</taxon>
        <taxon>Veillonellaceae</taxon>
        <taxon>Dialister</taxon>
    </lineage>
</organism>
<evidence type="ECO:0000256" key="4">
    <source>
        <dbReference type="ARBA" id="ARBA00022692"/>
    </source>
</evidence>
<gene>
    <name evidence="8" type="ORF">HMPREF9453_01344</name>
</gene>
<dbReference type="PATRIC" id="fig|742743.3.peg.1363"/>
<evidence type="ECO:0000256" key="2">
    <source>
        <dbReference type="ARBA" id="ARBA00022448"/>
    </source>
</evidence>
<dbReference type="EMBL" id="ADLT01000045">
    <property type="protein sequence ID" value="EHO62752.1"/>
    <property type="molecule type" value="Genomic_DNA"/>
</dbReference>
<feature type="transmembrane region" description="Helical" evidence="7">
    <location>
        <begin position="35"/>
        <end position="55"/>
    </location>
</feature>
<evidence type="ECO:0000256" key="1">
    <source>
        <dbReference type="ARBA" id="ARBA00004141"/>
    </source>
</evidence>
<keyword evidence="2" id="KW-0813">Transport</keyword>
<dbReference type="GO" id="GO:0055085">
    <property type="term" value="P:transmembrane transport"/>
    <property type="evidence" value="ECO:0007669"/>
    <property type="project" value="InterPro"/>
</dbReference>
<evidence type="ECO:0000256" key="6">
    <source>
        <dbReference type="ARBA" id="ARBA00023136"/>
    </source>
</evidence>
<accession>H1D156</accession>
<keyword evidence="3" id="KW-1003">Cell membrane</keyword>
<dbReference type="HOGENOM" id="CLU_056175_4_0_9"/>
<dbReference type="PANTHER" id="PTHR36838">
    <property type="entry name" value="AUXIN EFFLUX CARRIER FAMILY PROTEIN"/>
    <property type="match status" value="1"/>
</dbReference>
<dbReference type="AlphaFoldDB" id="H1D156"/>
<comment type="caution">
    <text evidence="8">The sequence shown here is derived from an EMBL/GenBank/DDBJ whole genome shotgun (WGS) entry which is preliminary data.</text>
</comment>
<evidence type="ECO:0000313" key="9">
    <source>
        <dbReference type="Proteomes" id="UP000003277"/>
    </source>
</evidence>
<dbReference type="InterPro" id="IPR004776">
    <property type="entry name" value="Mem_transp_PIN-like"/>
</dbReference>
<reference evidence="8 9" key="1">
    <citation type="submission" date="2011-11" db="EMBL/GenBank/DDBJ databases">
        <title>The Genome Sequence of Dialister succinatiphilus YIT 11850.</title>
        <authorList>
            <consortium name="The Broad Institute Genome Sequencing Platform"/>
            <person name="Earl A."/>
            <person name="Ward D."/>
            <person name="Feldgarden M."/>
            <person name="Gevers D."/>
            <person name="Morotomi M."/>
            <person name="Young S.K."/>
            <person name="Zeng Q."/>
            <person name="Gargeya S."/>
            <person name="Fitzgerald M."/>
            <person name="Haas B."/>
            <person name="Abouelleil A."/>
            <person name="Alvarado L."/>
            <person name="Arachchi H.M."/>
            <person name="Berlin A."/>
            <person name="Brown A."/>
            <person name="Chapman S.B."/>
            <person name="Dunbar C."/>
            <person name="Gearin G."/>
            <person name="Goldberg J."/>
            <person name="Griggs A."/>
            <person name="Gujja S."/>
            <person name="Heiman D."/>
            <person name="Howarth C."/>
            <person name="Lui A."/>
            <person name="MacDonald P.J.P."/>
            <person name="Montmayeur A."/>
            <person name="Murphy C."/>
            <person name="Neiman D."/>
            <person name="Pearson M."/>
            <person name="Priest M."/>
            <person name="Roberts A."/>
            <person name="Saif S."/>
            <person name="Shea T."/>
            <person name="Sisk P."/>
            <person name="Stolte C."/>
            <person name="Sykes S."/>
            <person name="Wortman J."/>
            <person name="Nusbaum C."/>
            <person name="Birren B."/>
        </authorList>
    </citation>
    <scope>NUCLEOTIDE SEQUENCE [LARGE SCALE GENOMIC DNA]</scope>
    <source>
        <strain evidence="8 9">YIT 11850</strain>
    </source>
</reference>
<evidence type="ECO:0000256" key="7">
    <source>
        <dbReference type="SAM" id="Phobius"/>
    </source>
</evidence>
<feature type="transmembrane region" description="Helical" evidence="7">
    <location>
        <begin position="104"/>
        <end position="124"/>
    </location>
</feature>
<keyword evidence="9" id="KW-1185">Reference proteome</keyword>
<feature type="transmembrane region" description="Helical" evidence="7">
    <location>
        <begin position="167"/>
        <end position="186"/>
    </location>
</feature>
<proteinExistence type="predicted"/>
<dbReference type="RefSeq" id="WP_008859838.1">
    <property type="nucleotide sequence ID" value="NZ_JH591188.1"/>
</dbReference>
<dbReference type="OrthoDB" id="527159at2"/>
<keyword evidence="6 7" id="KW-0472">Membrane</keyword>
<dbReference type="STRING" id="742743.HMPREF9453_01344"/>
<evidence type="ECO:0000256" key="3">
    <source>
        <dbReference type="ARBA" id="ARBA00022475"/>
    </source>
</evidence>
<feature type="transmembrane region" description="Helical" evidence="7">
    <location>
        <begin position="233"/>
        <end position="258"/>
    </location>
</feature>
<keyword evidence="5 7" id="KW-1133">Transmembrane helix</keyword>
<feature type="transmembrane region" description="Helical" evidence="7">
    <location>
        <begin position="198"/>
        <end position="221"/>
    </location>
</feature>
<evidence type="ECO:0000313" key="8">
    <source>
        <dbReference type="EMBL" id="EHO62752.1"/>
    </source>
</evidence>
<evidence type="ECO:0008006" key="10">
    <source>
        <dbReference type="Google" id="ProtNLM"/>
    </source>
</evidence>
<feature type="transmembrane region" description="Helical" evidence="7">
    <location>
        <begin position="130"/>
        <end position="155"/>
    </location>
</feature>
<feature type="transmembrane region" description="Helical" evidence="7">
    <location>
        <begin position="270"/>
        <end position="287"/>
    </location>
</feature>
<feature type="transmembrane region" description="Helical" evidence="7">
    <location>
        <begin position="61"/>
        <end position="83"/>
    </location>
</feature>